<dbReference type="InterPro" id="IPR005886">
    <property type="entry name" value="UDP_G4E"/>
</dbReference>
<name>A0A4R0XU98_9MOLU</name>
<evidence type="ECO:0000313" key="12">
    <source>
        <dbReference type="EMBL" id="TCG11249.1"/>
    </source>
</evidence>
<dbReference type="Pfam" id="PF01370">
    <property type="entry name" value="Epimerase"/>
    <property type="match status" value="1"/>
</dbReference>
<evidence type="ECO:0000256" key="6">
    <source>
        <dbReference type="ARBA" id="ARBA00018569"/>
    </source>
</evidence>
<comment type="pathway">
    <text evidence="3 10">Carbohydrate metabolism; galactose metabolism.</text>
</comment>
<dbReference type="Gene3D" id="3.90.25.10">
    <property type="entry name" value="UDP-galactose 4-epimerase, domain 1"/>
    <property type="match status" value="1"/>
</dbReference>
<dbReference type="Proteomes" id="UP000291072">
    <property type="component" value="Unassembled WGS sequence"/>
</dbReference>
<comment type="catalytic activity">
    <reaction evidence="1 10">
        <text>UDP-alpha-D-glucose = UDP-alpha-D-galactose</text>
        <dbReference type="Rhea" id="RHEA:22168"/>
        <dbReference type="ChEBI" id="CHEBI:58885"/>
        <dbReference type="ChEBI" id="CHEBI:66914"/>
        <dbReference type="EC" id="5.1.3.2"/>
    </reaction>
</comment>
<dbReference type="InterPro" id="IPR001509">
    <property type="entry name" value="Epimerase_deHydtase"/>
</dbReference>
<comment type="subunit">
    <text evidence="10">Homodimer.</text>
</comment>
<dbReference type="CDD" id="cd05247">
    <property type="entry name" value="UDP_G4E_1_SDR_e"/>
    <property type="match status" value="1"/>
</dbReference>
<dbReference type="NCBIfam" id="TIGR01179">
    <property type="entry name" value="galE"/>
    <property type="match status" value="1"/>
</dbReference>
<dbReference type="EC" id="5.1.3.2" evidence="5 10"/>
<protein>
    <recommendedName>
        <fullName evidence="6 10">UDP-glucose 4-epimerase</fullName>
        <ecNumber evidence="5 10">5.1.3.2</ecNumber>
    </recommendedName>
</protein>
<organism evidence="12 13">
    <name type="scientific">Mycoplasma todarodis</name>
    <dbReference type="NCBI Taxonomy" id="1937191"/>
    <lineage>
        <taxon>Bacteria</taxon>
        <taxon>Bacillati</taxon>
        <taxon>Mycoplasmatota</taxon>
        <taxon>Mollicutes</taxon>
        <taxon>Mycoplasmataceae</taxon>
        <taxon>Mycoplasma</taxon>
    </lineage>
</organism>
<evidence type="ECO:0000256" key="4">
    <source>
        <dbReference type="ARBA" id="ARBA00007637"/>
    </source>
</evidence>
<dbReference type="UniPathway" id="UPA00214"/>
<dbReference type="EMBL" id="PSZP01000010">
    <property type="protein sequence ID" value="TCG11249.1"/>
    <property type="molecule type" value="Genomic_DNA"/>
</dbReference>
<dbReference type="InterPro" id="IPR036291">
    <property type="entry name" value="NAD(P)-bd_dom_sf"/>
</dbReference>
<evidence type="ECO:0000256" key="3">
    <source>
        <dbReference type="ARBA" id="ARBA00004947"/>
    </source>
</evidence>
<comment type="cofactor">
    <cofactor evidence="2 10">
        <name>NAD(+)</name>
        <dbReference type="ChEBI" id="CHEBI:57540"/>
    </cofactor>
</comment>
<evidence type="ECO:0000256" key="10">
    <source>
        <dbReference type="RuleBase" id="RU366046"/>
    </source>
</evidence>
<keyword evidence="8 10" id="KW-0413">Isomerase</keyword>
<accession>A0A4R0XU98</accession>
<evidence type="ECO:0000313" key="13">
    <source>
        <dbReference type="Proteomes" id="UP000291072"/>
    </source>
</evidence>
<gene>
    <name evidence="12" type="primary">galE</name>
    <name evidence="12" type="ORF">C4B25_01930</name>
</gene>
<evidence type="ECO:0000256" key="8">
    <source>
        <dbReference type="ARBA" id="ARBA00023235"/>
    </source>
</evidence>
<keyword evidence="9 10" id="KW-0119">Carbohydrate metabolism</keyword>
<keyword evidence="7 10" id="KW-0520">NAD</keyword>
<comment type="similarity">
    <text evidence="4 10">Belongs to the NAD(P)-dependent epimerase/dehydratase family.</text>
</comment>
<dbReference type="SUPFAM" id="SSF51735">
    <property type="entry name" value="NAD(P)-binding Rossmann-fold domains"/>
    <property type="match status" value="1"/>
</dbReference>
<evidence type="ECO:0000256" key="5">
    <source>
        <dbReference type="ARBA" id="ARBA00013189"/>
    </source>
</evidence>
<feature type="domain" description="NAD-dependent epimerase/dehydratase" evidence="11">
    <location>
        <begin position="3"/>
        <end position="253"/>
    </location>
</feature>
<reference evidence="12 13" key="1">
    <citation type="submission" date="2018-02" db="EMBL/GenBank/DDBJ databases">
        <title>Mycoplasma marinum and Mycoplasma todarodis sp. nov., moderately halophilic and psychrotolerant mycoplasmas isolated from cephalopods.</title>
        <authorList>
            <person name="Viver T."/>
        </authorList>
    </citation>
    <scope>NUCLEOTIDE SEQUENCE [LARGE SCALE GENOMIC DNA]</scope>
    <source>
        <strain evidence="12 13">5H</strain>
    </source>
</reference>
<comment type="caution">
    <text evidence="12">The sequence shown here is derived from an EMBL/GenBank/DDBJ whole genome shotgun (WGS) entry which is preliminary data.</text>
</comment>
<evidence type="ECO:0000256" key="9">
    <source>
        <dbReference type="ARBA" id="ARBA00023277"/>
    </source>
</evidence>
<dbReference type="OrthoDB" id="9811743at2"/>
<dbReference type="GO" id="GO:0033499">
    <property type="term" value="P:galactose catabolic process via UDP-galactose, Leloir pathway"/>
    <property type="evidence" value="ECO:0007669"/>
    <property type="project" value="TreeGrafter"/>
</dbReference>
<dbReference type="PANTHER" id="PTHR43725">
    <property type="entry name" value="UDP-GLUCOSE 4-EPIMERASE"/>
    <property type="match status" value="1"/>
</dbReference>
<proteinExistence type="inferred from homology"/>
<keyword evidence="13" id="KW-1185">Reference proteome</keyword>
<evidence type="ECO:0000259" key="11">
    <source>
        <dbReference type="Pfam" id="PF01370"/>
    </source>
</evidence>
<dbReference type="RefSeq" id="WP_131613377.1">
    <property type="nucleotide sequence ID" value="NZ_PSZP01000010.1"/>
</dbReference>
<sequence length="325" mass="35742">MKVVVTGGAGYIGSHAVYALIEKGHEVVIIDNLSRGYKANIHPEAKFYEADLRDVEVIKEIFDKEGKIDGIMHFAGYIVVPESVEKPLMYFNNNVYSVEKLLEAADHANINNIVFSSTAAVYGEPKVVPIKEGDVKEPVNPYGESKLAAEALIRGWTKARGKNHVIFRYFNVAGTHPSGKIGIRGRGLTHLLPSVIEAAIGVREKFVAMGTDYPTKDGSCVRDFIHVNDLVAAHIKGLEWSIENKESGIFNLGSGSGYSVLEVLEAANNTLGFKIPSELGDRRAGDPAKLLADVSNAAQTLKWKTEQPLEVMIKTEYEFRKKLEK</sequence>
<dbReference type="GO" id="GO:0003978">
    <property type="term" value="F:UDP-glucose 4-epimerase activity"/>
    <property type="evidence" value="ECO:0007669"/>
    <property type="project" value="UniProtKB-UniRule"/>
</dbReference>
<evidence type="ECO:0000256" key="7">
    <source>
        <dbReference type="ARBA" id="ARBA00023027"/>
    </source>
</evidence>
<evidence type="ECO:0000256" key="1">
    <source>
        <dbReference type="ARBA" id="ARBA00000083"/>
    </source>
</evidence>
<evidence type="ECO:0000256" key="2">
    <source>
        <dbReference type="ARBA" id="ARBA00001911"/>
    </source>
</evidence>
<dbReference type="AlphaFoldDB" id="A0A4R0XU98"/>
<dbReference type="Gene3D" id="3.40.50.720">
    <property type="entry name" value="NAD(P)-binding Rossmann-like Domain"/>
    <property type="match status" value="1"/>
</dbReference>
<dbReference type="PANTHER" id="PTHR43725:SF53">
    <property type="entry name" value="UDP-ARABINOSE 4-EPIMERASE 1"/>
    <property type="match status" value="1"/>
</dbReference>